<keyword evidence="2" id="KW-0695">RNA-directed DNA polymerase</keyword>
<organism evidence="2">
    <name type="scientific">Medicago truncatula</name>
    <name type="common">Barrel medic</name>
    <name type="synonym">Medicago tribuloides</name>
    <dbReference type="NCBI Taxonomy" id="3880"/>
    <lineage>
        <taxon>Eukaryota</taxon>
        <taxon>Viridiplantae</taxon>
        <taxon>Streptophyta</taxon>
        <taxon>Embryophyta</taxon>
        <taxon>Tracheophyta</taxon>
        <taxon>Spermatophyta</taxon>
        <taxon>Magnoliopsida</taxon>
        <taxon>eudicotyledons</taxon>
        <taxon>Gunneridae</taxon>
        <taxon>Pentapetalae</taxon>
        <taxon>rosids</taxon>
        <taxon>fabids</taxon>
        <taxon>Fabales</taxon>
        <taxon>Fabaceae</taxon>
        <taxon>Papilionoideae</taxon>
        <taxon>50 kb inversion clade</taxon>
        <taxon>NPAAA clade</taxon>
        <taxon>Hologalegina</taxon>
        <taxon>IRL clade</taxon>
        <taxon>Trifolieae</taxon>
        <taxon>Medicago</taxon>
    </lineage>
</organism>
<sequence length="108" mass="12422">MVYKLHKALYGLKQTLRAWNKKIDQVLIQIGFRKCSVEFGVYDQKLSDGGIVIICLYVDDLLITGSSISEIVKVKEKLKLEFEMTDLGELSFFLGMEFVKLKVGMMMY</sequence>
<protein>
    <submittedName>
        <fullName evidence="2">Putative RNA-directed DNA polymerase</fullName>
        <ecNumber evidence="2">2.7.7.49</ecNumber>
    </submittedName>
</protein>
<dbReference type="AlphaFoldDB" id="A0A396JWK8"/>
<dbReference type="Pfam" id="PF07727">
    <property type="entry name" value="RVT_2"/>
    <property type="match status" value="1"/>
</dbReference>
<dbReference type="SUPFAM" id="SSF56672">
    <property type="entry name" value="DNA/RNA polymerases"/>
    <property type="match status" value="1"/>
</dbReference>
<comment type="caution">
    <text evidence="2">The sequence shown here is derived from an EMBL/GenBank/DDBJ whole genome shotgun (WGS) entry which is preliminary data.</text>
</comment>
<dbReference type="InterPro" id="IPR043502">
    <property type="entry name" value="DNA/RNA_pol_sf"/>
</dbReference>
<dbReference type="Proteomes" id="UP000265566">
    <property type="component" value="Chromosome 1"/>
</dbReference>
<evidence type="ECO:0000313" key="2">
    <source>
        <dbReference type="EMBL" id="RHN81694.1"/>
    </source>
</evidence>
<dbReference type="InterPro" id="IPR013103">
    <property type="entry name" value="RVT_2"/>
</dbReference>
<feature type="domain" description="Reverse transcriptase Ty1/copia-type" evidence="1">
    <location>
        <begin position="2"/>
        <end position="101"/>
    </location>
</feature>
<gene>
    <name evidence="2" type="ORF">MtrunA17_Chr1g0201931</name>
</gene>
<keyword evidence="2" id="KW-0808">Transferase</keyword>
<dbReference type="EMBL" id="PSQE01000001">
    <property type="protein sequence ID" value="RHN81694.1"/>
    <property type="molecule type" value="Genomic_DNA"/>
</dbReference>
<dbReference type="GO" id="GO:0003964">
    <property type="term" value="F:RNA-directed DNA polymerase activity"/>
    <property type="evidence" value="ECO:0007669"/>
    <property type="project" value="UniProtKB-KW"/>
</dbReference>
<accession>A0A396JWK8</accession>
<reference evidence="2" key="1">
    <citation type="journal article" date="2018" name="Nat. Plants">
        <title>Whole-genome landscape of Medicago truncatula symbiotic genes.</title>
        <authorList>
            <person name="Pecrix Y."/>
            <person name="Gamas P."/>
            <person name="Carrere S."/>
        </authorList>
    </citation>
    <scope>NUCLEOTIDE SEQUENCE</scope>
    <source>
        <tissue evidence="2">Leaves</tissue>
    </source>
</reference>
<proteinExistence type="predicted"/>
<dbReference type="EC" id="2.7.7.49" evidence="2"/>
<name>A0A396JWK8_MEDTR</name>
<keyword evidence="2" id="KW-0548">Nucleotidyltransferase</keyword>
<evidence type="ECO:0000259" key="1">
    <source>
        <dbReference type="Pfam" id="PF07727"/>
    </source>
</evidence>
<dbReference type="Gramene" id="rna5774">
    <property type="protein sequence ID" value="RHN81694.1"/>
    <property type="gene ID" value="gene5774"/>
</dbReference>